<dbReference type="AlphaFoldDB" id="A0AAD6VQV8"/>
<comment type="caution">
    <text evidence="1">The sequence shown here is derived from an EMBL/GenBank/DDBJ whole genome shotgun (WGS) entry which is preliminary data.</text>
</comment>
<organism evidence="1 2">
    <name type="scientific">Mycena pura</name>
    <dbReference type="NCBI Taxonomy" id="153505"/>
    <lineage>
        <taxon>Eukaryota</taxon>
        <taxon>Fungi</taxon>
        <taxon>Dikarya</taxon>
        <taxon>Basidiomycota</taxon>
        <taxon>Agaricomycotina</taxon>
        <taxon>Agaricomycetes</taxon>
        <taxon>Agaricomycetidae</taxon>
        <taxon>Agaricales</taxon>
        <taxon>Marasmiineae</taxon>
        <taxon>Mycenaceae</taxon>
        <taxon>Mycena</taxon>
    </lineage>
</organism>
<reference evidence="1" key="1">
    <citation type="submission" date="2023-03" db="EMBL/GenBank/DDBJ databases">
        <title>Massive genome expansion in bonnet fungi (Mycena s.s.) driven by repeated elements and novel gene families across ecological guilds.</title>
        <authorList>
            <consortium name="Lawrence Berkeley National Laboratory"/>
            <person name="Harder C.B."/>
            <person name="Miyauchi S."/>
            <person name="Viragh M."/>
            <person name="Kuo A."/>
            <person name="Thoen E."/>
            <person name="Andreopoulos B."/>
            <person name="Lu D."/>
            <person name="Skrede I."/>
            <person name="Drula E."/>
            <person name="Henrissat B."/>
            <person name="Morin E."/>
            <person name="Kohler A."/>
            <person name="Barry K."/>
            <person name="LaButti K."/>
            <person name="Morin E."/>
            <person name="Salamov A."/>
            <person name="Lipzen A."/>
            <person name="Mereny Z."/>
            <person name="Hegedus B."/>
            <person name="Baldrian P."/>
            <person name="Stursova M."/>
            <person name="Weitz H."/>
            <person name="Taylor A."/>
            <person name="Grigoriev I.V."/>
            <person name="Nagy L.G."/>
            <person name="Martin F."/>
            <person name="Kauserud H."/>
        </authorList>
    </citation>
    <scope>NUCLEOTIDE SEQUENCE</scope>
    <source>
        <strain evidence="1">9144</strain>
    </source>
</reference>
<gene>
    <name evidence="1" type="ORF">GGX14DRAFT_389605</name>
</gene>
<evidence type="ECO:0000313" key="2">
    <source>
        <dbReference type="Proteomes" id="UP001219525"/>
    </source>
</evidence>
<dbReference type="EMBL" id="JARJCW010000010">
    <property type="protein sequence ID" value="KAJ7220237.1"/>
    <property type="molecule type" value="Genomic_DNA"/>
</dbReference>
<evidence type="ECO:0000313" key="1">
    <source>
        <dbReference type="EMBL" id="KAJ7220237.1"/>
    </source>
</evidence>
<dbReference type="Proteomes" id="UP001219525">
    <property type="component" value="Unassembled WGS sequence"/>
</dbReference>
<sequence>MQLASYQVEWPGTQSQIICPVAAADECMCASGHIFRTLIYMMQPDAAGTELIVPDCHDEGLGLEGPAGLKLAVAVGGLARLATLCELESSQAPRKASIEEKAAARVFCEEDTVQAVKTIQITISYAHRGLHCARCVHSLYQITYCHRAIETTCCPTVRHVYSPRLLAPEMPRKTTSGVRTFCVPPRTGVGRGGISKIKQLKTQQCLRVLRTMSEQWRDLDKSFRAGLL</sequence>
<keyword evidence="2" id="KW-1185">Reference proteome</keyword>
<protein>
    <submittedName>
        <fullName evidence="1">Uncharacterized protein</fullName>
    </submittedName>
</protein>
<name>A0AAD6VQV8_9AGAR</name>
<accession>A0AAD6VQV8</accession>
<proteinExistence type="predicted"/>